<evidence type="ECO:0000256" key="1">
    <source>
        <dbReference type="SAM" id="MobiDB-lite"/>
    </source>
</evidence>
<dbReference type="AlphaFoldDB" id="A0A699GPQ1"/>
<dbReference type="EMBL" id="BKCJ010015631">
    <property type="protein sequence ID" value="GEV13997.1"/>
    <property type="molecule type" value="Genomic_DNA"/>
</dbReference>
<evidence type="ECO:0000313" key="2">
    <source>
        <dbReference type="EMBL" id="GEV13997.1"/>
    </source>
</evidence>
<feature type="compositionally biased region" description="Basic residues" evidence="1">
    <location>
        <begin position="231"/>
        <end position="245"/>
    </location>
</feature>
<feature type="region of interest" description="Disordered" evidence="1">
    <location>
        <begin position="226"/>
        <end position="245"/>
    </location>
</feature>
<name>A0A699GPQ1_TANCI</name>
<gene>
    <name evidence="2" type="ORF">Tci_085974</name>
</gene>
<organism evidence="2">
    <name type="scientific">Tanacetum cinerariifolium</name>
    <name type="common">Dalmatian daisy</name>
    <name type="synonym">Chrysanthemum cinerariifolium</name>
    <dbReference type="NCBI Taxonomy" id="118510"/>
    <lineage>
        <taxon>Eukaryota</taxon>
        <taxon>Viridiplantae</taxon>
        <taxon>Streptophyta</taxon>
        <taxon>Embryophyta</taxon>
        <taxon>Tracheophyta</taxon>
        <taxon>Spermatophyta</taxon>
        <taxon>Magnoliopsida</taxon>
        <taxon>eudicotyledons</taxon>
        <taxon>Gunneridae</taxon>
        <taxon>Pentapetalae</taxon>
        <taxon>asterids</taxon>
        <taxon>campanulids</taxon>
        <taxon>Asterales</taxon>
        <taxon>Asteraceae</taxon>
        <taxon>Asteroideae</taxon>
        <taxon>Anthemideae</taxon>
        <taxon>Anthemidinae</taxon>
        <taxon>Tanacetum</taxon>
    </lineage>
</organism>
<sequence>MVDIKSKNVGYAGNVNQNLGRHNRNSVAIARNGMVQQMEANDQNIQRVLRTESNPGKTNVQCYNCNARELNEAVIMMARIQPTDNTNATSLRSDADILSEVNALTKRNKSQMPSKGVYEYKNHVKLKTVINTFDDDQIDSSIIFDDPYVKDNEHDSITHDQYVDLRSLMDNVQHEAQNEHILEAKNVKIIFTNKRGKFNRKTTIETKDKSRDNDFSFYNMKKEGVSATRHGPLRRTRHGAVGRRKHWPLRRRKHRPFEKRRQGTNRIRHGKTGRRRHGTCLQLYANPATHYYINPGIPDIEQSLANFTFLLLLQTLKVYNEEEDTIGVCCVDCGIFLHLWLLQDPTIKAKKLLELP</sequence>
<reference evidence="2" key="1">
    <citation type="journal article" date="2019" name="Sci. Rep.">
        <title>Draft genome of Tanacetum cinerariifolium, the natural source of mosquito coil.</title>
        <authorList>
            <person name="Yamashiro T."/>
            <person name="Shiraishi A."/>
            <person name="Satake H."/>
            <person name="Nakayama K."/>
        </authorList>
    </citation>
    <scope>NUCLEOTIDE SEQUENCE</scope>
</reference>
<proteinExistence type="predicted"/>
<comment type="caution">
    <text evidence="2">The sequence shown here is derived from an EMBL/GenBank/DDBJ whole genome shotgun (WGS) entry which is preliminary data.</text>
</comment>
<accession>A0A699GPQ1</accession>
<protein>
    <submittedName>
        <fullName evidence="2">Uncharacterized protein</fullName>
    </submittedName>
</protein>